<dbReference type="AlphaFoldDB" id="A0A8I3WZZ7"/>
<dbReference type="Ensembl" id="ENSCJAT00000132193.1">
    <property type="protein sequence ID" value="ENSCJAP00000090246.1"/>
    <property type="gene ID" value="ENSCJAG00000085920.1"/>
</dbReference>
<keyword evidence="1" id="KW-0812">Transmembrane</keyword>
<dbReference type="GeneTree" id="ENSGT01120000271815"/>
<keyword evidence="3" id="KW-1185">Reference proteome</keyword>
<feature type="transmembrane region" description="Helical" evidence="1">
    <location>
        <begin position="56"/>
        <end position="77"/>
    </location>
</feature>
<name>A0A8I3WZZ7_CALJA</name>
<keyword evidence="1" id="KW-0472">Membrane</keyword>
<dbReference type="Proteomes" id="UP000008225">
    <property type="component" value="Chromosome 9"/>
</dbReference>
<accession>A0A8I3WZZ7</accession>
<reference evidence="2" key="2">
    <citation type="submission" date="2025-08" db="UniProtKB">
        <authorList>
            <consortium name="Ensembl"/>
        </authorList>
    </citation>
    <scope>IDENTIFICATION</scope>
</reference>
<dbReference type="PANTHER" id="PTHR12138:SF162">
    <property type="entry name" value="CHROMOSOME UNDETERMINED SCAFFOLD_275, WHOLE GENOME SHOTGUN SEQUENCE"/>
    <property type="match status" value="1"/>
</dbReference>
<dbReference type="PANTHER" id="PTHR12138">
    <property type="entry name" value="PRIMATE-EXPANDED PROTEIN FAMILY"/>
    <property type="match status" value="1"/>
</dbReference>
<evidence type="ECO:0000256" key="1">
    <source>
        <dbReference type="SAM" id="Phobius"/>
    </source>
</evidence>
<sequence length="145" mass="15930">GNKGKWRRKRSKSRKIASALCSVILPQISPHCRYFLLSRYPGRVPERRSLRKQGCAFEIIPLVSGIIIIILEGVLFLSPRLECSGTISAHCNLFPQDSSDSLASASRVAGITGTCHHTQLIFVFLVEMGFHHVGQAGLELLTSGD</sequence>
<keyword evidence="1" id="KW-1133">Transmembrane helix</keyword>
<reference evidence="2" key="3">
    <citation type="submission" date="2025-09" db="UniProtKB">
        <authorList>
            <consortium name="Ensembl"/>
        </authorList>
    </citation>
    <scope>IDENTIFICATION</scope>
</reference>
<evidence type="ECO:0000313" key="2">
    <source>
        <dbReference type="Ensembl" id="ENSCJAP00000090246.1"/>
    </source>
</evidence>
<protein>
    <submittedName>
        <fullName evidence="2">Uncharacterized protein</fullName>
    </submittedName>
</protein>
<organism evidence="2 3">
    <name type="scientific">Callithrix jacchus</name>
    <name type="common">White-tufted-ear marmoset</name>
    <name type="synonym">Simia Jacchus</name>
    <dbReference type="NCBI Taxonomy" id="9483"/>
    <lineage>
        <taxon>Eukaryota</taxon>
        <taxon>Metazoa</taxon>
        <taxon>Chordata</taxon>
        <taxon>Craniata</taxon>
        <taxon>Vertebrata</taxon>
        <taxon>Euteleostomi</taxon>
        <taxon>Mammalia</taxon>
        <taxon>Eutheria</taxon>
        <taxon>Euarchontoglires</taxon>
        <taxon>Primates</taxon>
        <taxon>Haplorrhini</taxon>
        <taxon>Platyrrhini</taxon>
        <taxon>Cebidae</taxon>
        <taxon>Callitrichinae</taxon>
        <taxon>Callithrix</taxon>
        <taxon>Callithrix</taxon>
    </lineage>
</organism>
<proteinExistence type="predicted"/>
<reference evidence="2 3" key="1">
    <citation type="submission" date="2009-03" db="EMBL/GenBank/DDBJ databases">
        <authorList>
            <person name="Warren W."/>
            <person name="Ye L."/>
            <person name="Minx P."/>
            <person name="Worley K."/>
            <person name="Gibbs R."/>
            <person name="Wilson R.K."/>
        </authorList>
    </citation>
    <scope>NUCLEOTIDE SEQUENCE [LARGE SCALE GENOMIC DNA]</scope>
</reference>
<evidence type="ECO:0000313" key="3">
    <source>
        <dbReference type="Proteomes" id="UP000008225"/>
    </source>
</evidence>
<dbReference type="PRINTS" id="PR02045">
    <property type="entry name" value="F138DOMAIN"/>
</dbReference>